<evidence type="ECO:0000313" key="3">
    <source>
        <dbReference type="Proteomes" id="UP000503640"/>
    </source>
</evidence>
<dbReference type="EMBL" id="BJTG01000003">
    <property type="protein sequence ID" value="GEJ56796.1"/>
    <property type="molecule type" value="Genomic_DNA"/>
</dbReference>
<keyword evidence="3" id="KW-1185">Reference proteome</keyword>
<name>A0A7I9VK69_9BACT</name>
<dbReference type="InterPro" id="IPR002539">
    <property type="entry name" value="MaoC-like_dom"/>
</dbReference>
<gene>
    <name evidence="2" type="ORF">AMYX_15370</name>
</gene>
<dbReference type="CDD" id="cd03441">
    <property type="entry name" value="R_hydratase_like"/>
    <property type="match status" value="1"/>
</dbReference>
<dbReference type="SUPFAM" id="SSF54637">
    <property type="entry name" value="Thioesterase/thiol ester dehydrase-isomerase"/>
    <property type="match status" value="1"/>
</dbReference>
<organism evidence="2 3">
    <name type="scientific">Anaeromyxobacter diazotrophicus</name>
    <dbReference type="NCBI Taxonomy" id="2590199"/>
    <lineage>
        <taxon>Bacteria</taxon>
        <taxon>Pseudomonadati</taxon>
        <taxon>Myxococcota</taxon>
        <taxon>Myxococcia</taxon>
        <taxon>Myxococcales</taxon>
        <taxon>Cystobacterineae</taxon>
        <taxon>Anaeromyxobacteraceae</taxon>
        <taxon>Anaeromyxobacter</taxon>
    </lineage>
</organism>
<evidence type="ECO:0000313" key="2">
    <source>
        <dbReference type="EMBL" id="GEJ56796.1"/>
    </source>
</evidence>
<comment type="caution">
    <text evidence="2">The sequence shown here is derived from an EMBL/GenBank/DDBJ whole genome shotgun (WGS) entry which is preliminary data.</text>
</comment>
<reference evidence="3" key="1">
    <citation type="journal article" date="2020" name="Appl. Environ. Microbiol.">
        <title>Diazotrophic Anaeromyxobacter Isolates from Soils.</title>
        <authorList>
            <person name="Masuda Y."/>
            <person name="Yamanaka H."/>
            <person name="Xu Z.X."/>
            <person name="Shiratori Y."/>
            <person name="Aono T."/>
            <person name="Amachi S."/>
            <person name="Senoo K."/>
            <person name="Itoh H."/>
        </authorList>
    </citation>
    <scope>NUCLEOTIDE SEQUENCE [LARGE SCALE GENOMIC DNA]</scope>
    <source>
        <strain evidence="3">R267</strain>
    </source>
</reference>
<protein>
    <recommendedName>
        <fullName evidence="1">MaoC-like domain-containing protein</fullName>
    </recommendedName>
</protein>
<accession>A0A7I9VK69</accession>
<proteinExistence type="predicted"/>
<evidence type="ECO:0000259" key="1">
    <source>
        <dbReference type="Pfam" id="PF01575"/>
    </source>
</evidence>
<dbReference type="RefSeq" id="WP_176064270.1">
    <property type="nucleotide sequence ID" value="NZ_BJTG01000003.1"/>
</dbReference>
<feature type="domain" description="MaoC-like" evidence="1">
    <location>
        <begin position="12"/>
        <end position="67"/>
    </location>
</feature>
<dbReference type="Proteomes" id="UP000503640">
    <property type="component" value="Unassembled WGS sequence"/>
</dbReference>
<dbReference type="Gene3D" id="3.10.129.10">
    <property type="entry name" value="Hotdog Thioesterase"/>
    <property type="match status" value="1"/>
</dbReference>
<dbReference type="AlphaFoldDB" id="A0A7I9VK69"/>
<sequence>MAARPLRVGDRAEKELVLDRAEVVRLATELGDPNPLHHDEAVARASRFGGLIASGGHLLGLLTSFCAAFTTGYGPGVGLGFSYELRRAALAGTPVRLRWEVTAVERSERLRGDVVTLAGAIEDARDGTVLVTGAGRVLARGDLG</sequence>
<dbReference type="Pfam" id="PF01575">
    <property type="entry name" value="MaoC_dehydratas"/>
    <property type="match status" value="1"/>
</dbReference>
<dbReference type="InterPro" id="IPR029069">
    <property type="entry name" value="HotDog_dom_sf"/>
</dbReference>